<gene>
    <name evidence="6" type="ORF">BCR33DRAFT_711417</name>
</gene>
<dbReference type="Gene3D" id="3.30.70.330">
    <property type="match status" value="2"/>
</dbReference>
<feature type="compositionally biased region" description="Polar residues" evidence="4">
    <location>
        <begin position="281"/>
        <end position="294"/>
    </location>
</feature>
<dbReference type="GO" id="GO:0003723">
    <property type="term" value="F:RNA binding"/>
    <property type="evidence" value="ECO:0007669"/>
    <property type="project" value="UniProtKB-UniRule"/>
</dbReference>
<dbReference type="InterPro" id="IPR000504">
    <property type="entry name" value="RRM_dom"/>
</dbReference>
<feature type="domain" description="RRM" evidence="5">
    <location>
        <begin position="461"/>
        <end position="540"/>
    </location>
</feature>
<evidence type="ECO:0000256" key="1">
    <source>
        <dbReference type="ARBA" id="ARBA00022737"/>
    </source>
</evidence>
<proteinExistence type="predicted"/>
<evidence type="ECO:0000259" key="5">
    <source>
        <dbReference type="PROSITE" id="PS50102"/>
    </source>
</evidence>
<evidence type="ECO:0000256" key="4">
    <source>
        <dbReference type="SAM" id="MobiDB-lite"/>
    </source>
</evidence>
<keyword evidence="7" id="KW-1185">Reference proteome</keyword>
<dbReference type="Pfam" id="PF00076">
    <property type="entry name" value="RRM_1"/>
    <property type="match status" value="2"/>
</dbReference>
<dbReference type="AlphaFoldDB" id="A0A1Y2D171"/>
<feature type="region of interest" description="Disordered" evidence="4">
    <location>
        <begin position="569"/>
        <end position="614"/>
    </location>
</feature>
<keyword evidence="2 3" id="KW-0694">RNA-binding</keyword>
<dbReference type="InterPro" id="IPR012677">
    <property type="entry name" value="Nucleotide-bd_a/b_plait_sf"/>
</dbReference>
<dbReference type="PROSITE" id="PS50102">
    <property type="entry name" value="RRM"/>
    <property type="match status" value="2"/>
</dbReference>
<evidence type="ECO:0000256" key="3">
    <source>
        <dbReference type="PROSITE-ProRule" id="PRU00176"/>
    </source>
</evidence>
<feature type="compositionally biased region" description="Polar residues" evidence="4">
    <location>
        <begin position="100"/>
        <end position="112"/>
    </location>
</feature>
<comment type="caution">
    <text evidence="6">The sequence shown here is derived from an EMBL/GenBank/DDBJ whole genome shotgun (WGS) entry which is preliminary data.</text>
</comment>
<sequence>MTSDQPGFGSQQPESSSLSAVKDDTQGDAPMATPRLESHAELKIGTNSTSPISPISPIHSTANGVSVREDQNGTIAGTAKTQHRHSFNNYESGNNRKKSQGNSRGNLSNRWSSGPADASDVKPYLAAPFQSDPAIFNAAAAAAAAAQASAPLSIERSSPTPGSTPLQYVSPSAVPRPPYFVYPNVMYYPAGQSTPPTPTPDASAFFNPAATSPIASFDSIPNQWAYPVPPNSYSARPPMMSPNPGRQKRAVPKGNVGQPNVYFSPPPPQSGSAPQGIQGSMPRSQYGNNNNSHRNLSDISTISNSSSIGGRSSSDYLGSPTGYNPHRGYHRRESNFSPNQPRGGVSSPTAGPASGSDIDSVGCTTNLYVRGLTPNATDESLYELCKGFGRIYSSKAILDLVTQECKGFGFVMYETEDETRVAYEGLMAMGYQVSYARTDPRSPGKDTFVNRLKSLHDDQSTNIYVSNLPANMDEDGLVDLLKPRVVVSAKILRDPGTLKSRGVGFARLETREEAISAIHELHGKLVSDSFQHLQARFADSVAQKRFKLTSQQQYANTYGMPMIGGASPYLGGQMVNTEGGDETTPSEASPGAQSEGPNSENSAPMYYDYSATAS</sequence>
<evidence type="ECO:0000256" key="2">
    <source>
        <dbReference type="ARBA" id="ARBA00022884"/>
    </source>
</evidence>
<dbReference type="Proteomes" id="UP000193642">
    <property type="component" value="Unassembled WGS sequence"/>
</dbReference>
<dbReference type="OrthoDB" id="271725at2759"/>
<feature type="region of interest" description="Disordered" evidence="4">
    <location>
        <begin position="1"/>
        <end position="118"/>
    </location>
</feature>
<accession>A0A1Y2D171</accession>
<feature type="compositionally biased region" description="Low complexity" evidence="4">
    <location>
        <begin position="46"/>
        <end position="61"/>
    </location>
</feature>
<dbReference type="EMBL" id="MCGO01000002">
    <property type="protein sequence ID" value="ORY53028.1"/>
    <property type="molecule type" value="Genomic_DNA"/>
</dbReference>
<feature type="compositionally biased region" description="Polar residues" evidence="4">
    <location>
        <begin position="583"/>
        <end position="602"/>
    </location>
</feature>
<feature type="compositionally biased region" description="Low complexity" evidence="4">
    <location>
        <begin position="270"/>
        <end position="280"/>
    </location>
</feature>
<dbReference type="InterPro" id="IPR035979">
    <property type="entry name" value="RBD_domain_sf"/>
</dbReference>
<name>A0A1Y2D171_9FUNG</name>
<feature type="domain" description="RRM" evidence="5">
    <location>
        <begin position="365"/>
        <end position="454"/>
    </location>
</feature>
<dbReference type="SUPFAM" id="SSF54928">
    <property type="entry name" value="RNA-binding domain, RBD"/>
    <property type="match status" value="1"/>
</dbReference>
<evidence type="ECO:0000313" key="6">
    <source>
        <dbReference type="EMBL" id="ORY53028.1"/>
    </source>
</evidence>
<feature type="region of interest" description="Disordered" evidence="4">
    <location>
        <begin position="236"/>
        <end position="357"/>
    </location>
</feature>
<reference evidence="6 7" key="1">
    <citation type="submission" date="2016-07" db="EMBL/GenBank/DDBJ databases">
        <title>Pervasive Adenine N6-methylation of Active Genes in Fungi.</title>
        <authorList>
            <consortium name="DOE Joint Genome Institute"/>
            <person name="Mondo S.J."/>
            <person name="Dannebaum R.O."/>
            <person name="Kuo R.C."/>
            <person name="Labutti K."/>
            <person name="Haridas S."/>
            <person name="Kuo A."/>
            <person name="Salamov A."/>
            <person name="Ahrendt S.R."/>
            <person name="Lipzen A."/>
            <person name="Sullivan W."/>
            <person name="Andreopoulos W.B."/>
            <person name="Clum A."/>
            <person name="Lindquist E."/>
            <person name="Daum C."/>
            <person name="Ramamoorthy G.K."/>
            <person name="Gryganskyi A."/>
            <person name="Culley D."/>
            <person name="Magnuson J.K."/>
            <person name="James T.Y."/>
            <person name="O'Malley M.A."/>
            <person name="Stajich J.E."/>
            <person name="Spatafora J.W."/>
            <person name="Visel A."/>
            <person name="Grigoriev I.V."/>
        </authorList>
    </citation>
    <scope>NUCLEOTIDE SEQUENCE [LARGE SCALE GENOMIC DNA]</scope>
    <source>
        <strain evidence="6 7">JEL800</strain>
    </source>
</reference>
<dbReference type="PANTHER" id="PTHR24012">
    <property type="entry name" value="RNA BINDING PROTEIN"/>
    <property type="match status" value="1"/>
</dbReference>
<keyword evidence="1" id="KW-0677">Repeat</keyword>
<feature type="compositionally biased region" description="Low complexity" evidence="4">
    <location>
        <begin position="297"/>
        <end position="315"/>
    </location>
</feature>
<organism evidence="6 7">
    <name type="scientific">Rhizoclosmatium globosum</name>
    <dbReference type="NCBI Taxonomy" id="329046"/>
    <lineage>
        <taxon>Eukaryota</taxon>
        <taxon>Fungi</taxon>
        <taxon>Fungi incertae sedis</taxon>
        <taxon>Chytridiomycota</taxon>
        <taxon>Chytridiomycota incertae sedis</taxon>
        <taxon>Chytridiomycetes</taxon>
        <taxon>Chytridiales</taxon>
        <taxon>Chytriomycetaceae</taxon>
        <taxon>Rhizoclosmatium</taxon>
    </lineage>
</organism>
<dbReference type="SMART" id="SM00360">
    <property type="entry name" value="RRM"/>
    <property type="match status" value="2"/>
</dbReference>
<evidence type="ECO:0000313" key="7">
    <source>
        <dbReference type="Proteomes" id="UP000193642"/>
    </source>
</evidence>
<feature type="compositionally biased region" description="Polar residues" evidence="4">
    <location>
        <begin position="1"/>
        <end position="19"/>
    </location>
</feature>
<protein>
    <recommendedName>
        <fullName evidence="5">RRM domain-containing protein</fullName>
    </recommendedName>
</protein>